<reference evidence="2" key="1">
    <citation type="submission" date="2025-08" db="UniProtKB">
        <authorList>
            <consortium name="RefSeq"/>
        </authorList>
    </citation>
    <scope>IDENTIFICATION</scope>
    <source>
        <tissue evidence="2">Muscle</tissue>
    </source>
</reference>
<accession>A0ABM1T989</accession>
<evidence type="ECO:0000313" key="1">
    <source>
        <dbReference type="Proteomes" id="UP000694941"/>
    </source>
</evidence>
<evidence type="ECO:0000313" key="2">
    <source>
        <dbReference type="RefSeq" id="XP_022252445.1"/>
    </source>
</evidence>
<dbReference type="Proteomes" id="UP000694941">
    <property type="component" value="Unplaced"/>
</dbReference>
<dbReference type="GeneID" id="111088016"/>
<dbReference type="RefSeq" id="XP_022252445.1">
    <property type="nucleotide sequence ID" value="XM_022396737.1"/>
</dbReference>
<dbReference type="PANTHER" id="PTHR39313:SF1">
    <property type="entry name" value="IM:7138239"/>
    <property type="match status" value="1"/>
</dbReference>
<dbReference type="PANTHER" id="PTHR39313">
    <property type="entry name" value="IM:7138239"/>
    <property type="match status" value="1"/>
</dbReference>
<sequence length="359" mass="40636">MLSVAKMMGTFQLRVMNVCYIYCITIFLESVALEGHKNLLGLKQLPITTHKTSVHLLSRDFNTKTSTEDATTDKFSQGSSRLFHINDTLHQCCVKGKHIIPIGFDFTGNRKYVDIGRCRRRCRHKLHHHLRHRKNLTQGNHISLDDMITETVFQKCSSADVCEPSSRKMEIHHSLTGLLEVVVIEDCQCSSNPSSCQRVSSMMTFFHETPFESTVDVGSCQGQCGDGNSCKPLRNRTVSINGPNGASCVPVIEECQCAQPCYRMEFLELYYEHVWNDTRNMTEEGVKEIDVGRCIGGCSHLEQDRFHCVLRDEKNQEKCLMSLQEEEPLCAPVQFNTHVFTTRTGAVKSVLSIEDCACQ</sequence>
<gene>
    <name evidence="2" type="primary">LOC111088016</name>
</gene>
<organism evidence="1 2">
    <name type="scientific">Limulus polyphemus</name>
    <name type="common">Atlantic horseshoe crab</name>
    <dbReference type="NCBI Taxonomy" id="6850"/>
    <lineage>
        <taxon>Eukaryota</taxon>
        <taxon>Metazoa</taxon>
        <taxon>Ecdysozoa</taxon>
        <taxon>Arthropoda</taxon>
        <taxon>Chelicerata</taxon>
        <taxon>Merostomata</taxon>
        <taxon>Xiphosura</taxon>
        <taxon>Limulidae</taxon>
        <taxon>Limulus</taxon>
    </lineage>
</organism>
<name>A0ABM1T989_LIMPO</name>
<protein>
    <submittedName>
        <fullName evidence="2">Uncharacterized protein LOC111088016</fullName>
    </submittedName>
</protein>
<proteinExistence type="predicted"/>
<keyword evidence="1" id="KW-1185">Reference proteome</keyword>